<evidence type="ECO:0000313" key="8">
    <source>
        <dbReference type="EMBL" id="KAI5322893.1"/>
    </source>
</evidence>
<dbReference type="EMBL" id="JAJFAZ020000006">
    <property type="protein sequence ID" value="KAI5322893.1"/>
    <property type="molecule type" value="Genomic_DNA"/>
</dbReference>
<dbReference type="AlphaFoldDB" id="A0AAD4VDI8"/>
<dbReference type="GO" id="GO:0004519">
    <property type="term" value="F:endonuclease activity"/>
    <property type="evidence" value="ECO:0007669"/>
    <property type="project" value="UniProtKB-KW"/>
</dbReference>
<accession>A0AAD4VDI8</accession>
<keyword evidence="1" id="KW-0808">Transferase</keyword>
<dbReference type="InterPro" id="IPR041373">
    <property type="entry name" value="RT_RNaseH"/>
</dbReference>
<evidence type="ECO:0000256" key="6">
    <source>
        <dbReference type="ARBA" id="ARBA00022918"/>
    </source>
</evidence>
<organism evidence="8 9">
    <name type="scientific">Prunus dulcis</name>
    <name type="common">Almond</name>
    <name type="synonym">Amygdalus dulcis</name>
    <dbReference type="NCBI Taxonomy" id="3755"/>
    <lineage>
        <taxon>Eukaryota</taxon>
        <taxon>Viridiplantae</taxon>
        <taxon>Streptophyta</taxon>
        <taxon>Embryophyta</taxon>
        <taxon>Tracheophyta</taxon>
        <taxon>Spermatophyta</taxon>
        <taxon>Magnoliopsida</taxon>
        <taxon>eudicotyledons</taxon>
        <taxon>Gunneridae</taxon>
        <taxon>Pentapetalae</taxon>
        <taxon>rosids</taxon>
        <taxon>fabids</taxon>
        <taxon>Rosales</taxon>
        <taxon>Rosaceae</taxon>
        <taxon>Amygdaloideae</taxon>
        <taxon>Amygdaleae</taxon>
        <taxon>Prunus</taxon>
    </lineage>
</organism>
<protein>
    <recommendedName>
        <fullName evidence="7">Reverse transcriptase RNase H-like domain-containing protein</fullName>
    </recommendedName>
</protein>
<comment type="caution">
    <text evidence="8">The sequence shown here is derived from an EMBL/GenBank/DDBJ whole genome shotgun (WGS) entry which is preliminary data.</text>
</comment>
<evidence type="ECO:0000259" key="7">
    <source>
        <dbReference type="Pfam" id="PF17917"/>
    </source>
</evidence>
<evidence type="ECO:0000256" key="4">
    <source>
        <dbReference type="ARBA" id="ARBA00022759"/>
    </source>
</evidence>
<evidence type="ECO:0000256" key="5">
    <source>
        <dbReference type="ARBA" id="ARBA00022801"/>
    </source>
</evidence>
<sequence length="95" mass="10739">MIAYASRQLKKHEQNFPTHDLELATVVFAPKIWRHCLYDALSRKSNGSLVHLRMAYLPLLVELWKDGVELGMSQHGGLLASLHVRPILVEGHDGI</sequence>
<keyword evidence="2" id="KW-0548">Nucleotidyltransferase</keyword>
<name>A0AAD4VDI8_PRUDU</name>
<keyword evidence="9" id="KW-1185">Reference proteome</keyword>
<dbReference type="Proteomes" id="UP001054821">
    <property type="component" value="Chromosome 6"/>
</dbReference>
<gene>
    <name evidence="8" type="ORF">L3X38_031965</name>
</gene>
<dbReference type="SUPFAM" id="SSF56672">
    <property type="entry name" value="DNA/RNA polymerases"/>
    <property type="match status" value="1"/>
</dbReference>
<feature type="domain" description="Reverse transcriptase RNase H-like" evidence="7">
    <location>
        <begin position="1"/>
        <end position="39"/>
    </location>
</feature>
<dbReference type="Pfam" id="PF17917">
    <property type="entry name" value="RT_RNaseH"/>
    <property type="match status" value="1"/>
</dbReference>
<evidence type="ECO:0000256" key="3">
    <source>
        <dbReference type="ARBA" id="ARBA00022722"/>
    </source>
</evidence>
<evidence type="ECO:0000313" key="9">
    <source>
        <dbReference type="Proteomes" id="UP001054821"/>
    </source>
</evidence>
<proteinExistence type="predicted"/>
<dbReference type="InterPro" id="IPR043502">
    <property type="entry name" value="DNA/RNA_pol_sf"/>
</dbReference>
<dbReference type="GO" id="GO:0003964">
    <property type="term" value="F:RNA-directed DNA polymerase activity"/>
    <property type="evidence" value="ECO:0007669"/>
    <property type="project" value="UniProtKB-KW"/>
</dbReference>
<dbReference type="GO" id="GO:0016787">
    <property type="term" value="F:hydrolase activity"/>
    <property type="evidence" value="ECO:0007669"/>
    <property type="project" value="UniProtKB-KW"/>
</dbReference>
<evidence type="ECO:0000256" key="2">
    <source>
        <dbReference type="ARBA" id="ARBA00022695"/>
    </source>
</evidence>
<evidence type="ECO:0000256" key="1">
    <source>
        <dbReference type="ARBA" id="ARBA00022679"/>
    </source>
</evidence>
<reference evidence="8 9" key="1">
    <citation type="journal article" date="2022" name="G3 (Bethesda)">
        <title>Whole-genome sequence and methylome profiling of the almond [Prunus dulcis (Mill.) D.A. Webb] cultivar 'Nonpareil'.</title>
        <authorList>
            <person name="D'Amico-Willman K.M."/>
            <person name="Ouma W.Z."/>
            <person name="Meulia T."/>
            <person name="Sideli G.M."/>
            <person name="Gradziel T.M."/>
            <person name="Fresnedo-Ramirez J."/>
        </authorList>
    </citation>
    <scope>NUCLEOTIDE SEQUENCE [LARGE SCALE GENOMIC DNA]</scope>
    <source>
        <strain evidence="8">Clone GOH B32 T37-40</strain>
    </source>
</reference>
<keyword evidence="6" id="KW-0695">RNA-directed DNA polymerase</keyword>
<keyword evidence="5" id="KW-0378">Hydrolase</keyword>
<keyword evidence="3" id="KW-0540">Nuclease</keyword>
<keyword evidence="4" id="KW-0255">Endonuclease</keyword>